<keyword evidence="2" id="KW-1133">Transmembrane helix</keyword>
<evidence type="ECO:0000256" key="2">
    <source>
        <dbReference type="SAM" id="Phobius"/>
    </source>
</evidence>
<name>A0A4S5CT16_9ACTN</name>
<dbReference type="AlphaFoldDB" id="A0A4S5CT16"/>
<keyword evidence="2" id="KW-0472">Membrane</keyword>
<reference evidence="3 4" key="1">
    <citation type="submission" date="2019-04" db="EMBL/GenBank/DDBJ databases">
        <title>Draft genome sequences for three unisolated Alnus-infective Frankia Sp+ strains, AgTrS, AiOr and AvVan, the first sequenced Frankia strains able to sporulate in-planta.</title>
        <authorList>
            <person name="Bethencourt L."/>
            <person name="Vautrin F."/>
            <person name="Taib N."/>
            <person name="Dubost A."/>
            <person name="Castro-Garcia L."/>
            <person name="Imbaud O."/>
            <person name="Abrouk D."/>
            <person name="Fournier P."/>
            <person name="Briolay J."/>
            <person name="Nguyen A."/>
            <person name="Normand P."/>
            <person name="Fernandez M.P."/>
            <person name="Brochier-Armanet C."/>
            <person name="Herrera-Belaroussi A."/>
        </authorList>
    </citation>
    <scope>NUCLEOTIDE SEQUENCE [LARGE SCALE GENOMIC DNA]</scope>
    <source>
        <strain evidence="3 4">AvVan</strain>
    </source>
</reference>
<evidence type="ECO:0000256" key="1">
    <source>
        <dbReference type="SAM" id="MobiDB-lite"/>
    </source>
</evidence>
<sequence>DSTNMRISDHALRSQPAPARVSHSSLTGRAFVLTRPLGATLGDLLTKPTAKGGLAYGTAGASAILLGALVLLVSHGYRRQTRTAAR</sequence>
<feature type="non-terminal residue" evidence="3">
    <location>
        <position position="1"/>
    </location>
</feature>
<keyword evidence="4" id="KW-1185">Reference proteome</keyword>
<comment type="caution">
    <text evidence="3">The sequence shown here is derived from an EMBL/GenBank/DDBJ whole genome shotgun (WGS) entry which is preliminary data.</text>
</comment>
<evidence type="ECO:0000313" key="4">
    <source>
        <dbReference type="Proteomes" id="UP000305282"/>
    </source>
</evidence>
<gene>
    <name evidence="3" type="ORF">E7Y31_19565</name>
</gene>
<dbReference type="Proteomes" id="UP000305282">
    <property type="component" value="Unassembled WGS sequence"/>
</dbReference>
<feature type="region of interest" description="Disordered" evidence="1">
    <location>
        <begin position="1"/>
        <end position="21"/>
    </location>
</feature>
<dbReference type="Pfam" id="PF03988">
    <property type="entry name" value="DUF347"/>
    <property type="match status" value="1"/>
</dbReference>
<feature type="transmembrane region" description="Helical" evidence="2">
    <location>
        <begin position="54"/>
        <end position="73"/>
    </location>
</feature>
<dbReference type="EMBL" id="SSXH01000679">
    <property type="protein sequence ID" value="THJ46838.1"/>
    <property type="molecule type" value="Genomic_DNA"/>
</dbReference>
<proteinExistence type="predicted"/>
<evidence type="ECO:0000313" key="3">
    <source>
        <dbReference type="EMBL" id="THJ46838.1"/>
    </source>
</evidence>
<keyword evidence="2" id="KW-0812">Transmembrane</keyword>
<organism evidence="3 4">
    <name type="scientific">Candidatus Frankia alpina</name>
    <dbReference type="NCBI Taxonomy" id="2699483"/>
    <lineage>
        <taxon>Bacteria</taxon>
        <taxon>Bacillati</taxon>
        <taxon>Actinomycetota</taxon>
        <taxon>Actinomycetes</taxon>
        <taxon>Frankiales</taxon>
        <taxon>Frankiaceae</taxon>
        <taxon>Frankia</taxon>
    </lineage>
</organism>
<accession>A0A4S5CT16</accession>
<dbReference type="InterPro" id="IPR007136">
    <property type="entry name" value="DUF347"/>
</dbReference>
<protein>
    <submittedName>
        <fullName evidence="3">Uncharacterized protein</fullName>
    </submittedName>
</protein>